<comment type="caution">
    <text evidence="2">The sequence shown here is derived from an EMBL/GenBank/DDBJ whole genome shotgun (WGS) entry which is preliminary data.</text>
</comment>
<dbReference type="AlphaFoldDB" id="A0A2W2EII9"/>
<sequence>MAMAREVGVLPEQSTRLASMAEAVPPPAAQRPEIFPRGVRPAVFRALWLVLLLLFLVLAGLVVQFARLR</sequence>
<evidence type="ECO:0000313" key="3">
    <source>
        <dbReference type="Proteomes" id="UP000248924"/>
    </source>
</evidence>
<dbReference type="EMBL" id="POTY01000003">
    <property type="protein sequence ID" value="PZG24122.1"/>
    <property type="molecule type" value="Genomic_DNA"/>
</dbReference>
<organism evidence="2 3">
    <name type="scientific">Micromonospora craterilacus</name>
    <dbReference type="NCBI Taxonomy" id="1655439"/>
    <lineage>
        <taxon>Bacteria</taxon>
        <taxon>Bacillati</taxon>
        <taxon>Actinomycetota</taxon>
        <taxon>Actinomycetes</taxon>
        <taxon>Micromonosporales</taxon>
        <taxon>Micromonosporaceae</taxon>
        <taxon>Micromonospora</taxon>
    </lineage>
</organism>
<evidence type="ECO:0000313" key="2">
    <source>
        <dbReference type="EMBL" id="PZG24122.1"/>
    </source>
</evidence>
<name>A0A2W2EII9_9ACTN</name>
<dbReference type="Proteomes" id="UP000248924">
    <property type="component" value="Unassembled WGS sequence"/>
</dbReference>
<keyword evidence="3" id="KW-1185">Reference proteome</keyword>
<protein>
    <submittedName>
        <fullName evidence="2">Uncharacterized protein</fullName>
    </submittedName>
</protein>
<gene>
    <name evidence="2" type="ORF">C1I95_00995</name>
</gene>
<accession>A0A2W2EII9</accession>
<keyword evidence="1" id="KW-0472">Membrane</keyword>
<keyword evidence="1" id="KW-1133">Transmembrane helix</keyword>
<proteinExistence type="predicted"/>
<reference evidence="2 3" key="1">
    <citation type="submission" date="2018-01" db="EMBL/GenBank/DDBJ databases">
        <title>Draft genome sequence of Jishengella sp. NA12.</title>
        <authorList>
            <person name="Sahin N."/>
            <person name="Ay H."/>
            <person name="Saygin H."/>
        </authorList>
    </citation>
    <scope>NUCLEOTIDE SEQUENCE [LARGE SCALE GENOMIC DNA]</scope>
    <source>
        <strain evidence="2 3">NA12</strain>
    </source>
</reference>
<evidence type="ECO:0000256" key="1">
    <source>
        <dbReference type="SAM" id="Phobius"/>
    </source>
</evidence>
<feature type="transmembrane region" description="Helical" evidence="1">
    <location>
        <begin position="46"/>
        <end position="66"/>
    </location>
</feature>
<keyword evidence="1" id="KW-0812">Transmembrane</keyword>